<feature type="region of interest" description="Disordered" evidence="1">
    <location>
        <begin position="1"/>
        <end position="20"/>
    </location>
</feature>
<feature type="compositionally biased region" description="Basic and acidic residues" evidence="1">
    <location>
        <begin position="289"/>
        <end position="298"/>
    </location>
</feature>
<evidence type="ECO:0000256" key="1">
    <source>
        <dbReference type="SAM" id="MobiDB-lite"/>
    </source>
</evidence>
<name>A0A9K3GMW3_9EUKA</name>
<feature type="compositionally biased region" description="Polar residues" evidence="1">
    <location>
        <begin position="124"/>
        <end position="133"/>
    </location>
</feature>
<gene>
    <name evidence="2" type="ORF">KIPB_011131</name>
</gene>
<dbReference type="EMBL" id="BDIP01004402">
    <property type="protein sequence ID" value="GIQ88797.1"/>
    <property type="molecule type" value="Genomic_DNA"/>
</dbReference>
<evidence type="ECO:0000313" key="2">
    <source>
        <dbReference type="EMBL" id="GIQ88797.1"/>
    </source>
</evidence>
<protein>
    <submittedName>
        <fullName evidence="2">Uncharacterized protein</fullName>
    </submittedName>
</protein>
<feature type="compositionally biased region" description="Basic and acidic residues" evidence="1">
    <location>
        <begin position="251"/>
        <end position="263"/>
    </location>
</feature>
<accession>A0A9K3GMW3</accession>
<feature type="compositionally biased region" description="Acidic residues" evidence="1">
    <location>
        <begin position="264"/>
        <end position="273"/>
    </location>
</feature>
<sequence>RQGEEKAATLLRQQEEENRDLHNRLTSALREAEACRQELNAQDCLRLPLLKDPLERVPTVSSPAVDVSMDMHDSSSESKDTYMSVLVEESATSKSEPWGEDVQEGHQGGANDGGSDDGDRGTEASPSEESSVADSKYDEDREETQEDGDVEMSCSVPQRGETRAMPATPVPRHHRPQGVLQLSVRVQNTERACRKNLRDTGLDTVEMSMDSSMDESKEGPMDEFGLGTDAIDGEGPSSCRGPTGLTTETNPEGRDPGEAVRQDDTEESDVSDTEGDRQDQERMGQAAVERQRVADSDTPHQLLQRVEVANRNSHVATEAIPLEDLPWDLFLYLVDTVRNVKLSDLRDFQKAILTTTPVGTEGDLSDDTFSRVIRNARRLEDMCGANGELKNHRLLKHQRREEIKNVIRFVTKGGSGMQRNRLVAKLWRAQDILEVERDGETWKITV</sequence>
<keyword evidence="3" id="KW-1185">Reference proteome</keyword>
<organism evidence="2 3">
    <name type="scientific">Kipferlia bialata</name>
    <dbReference type="NCBI Taxonomy" id="797122"/>
    <lineage>
        <taxon>Eukaryota</taxon>
        <taxon>Metamonada</taxon>
        <taxon>Carpediemonas-like organisms</taxon>
        <taxon>Kipferlia</taxon>
    </lineage>
</organism>
<proteinExistence type="predicted"/>
<dbReference type="Proteomes" id="UP000265618">
    <property type="component" value="Unassembled WGS sequence"/>
</dbReference>
<feature type="compositionally biased region" description="Acidic residues" evidence="1">
    <location>
        <begin position="140"/>
        <end position="150"/>
    </location>
</feature>
<comment type="caution">
    <text evidence="2">The sequence shown here is derived from an EMBL/GenBank/DDBJ whole genome shotgun (WGS) entry which is preliminary data.</text>
</comment>
<dbReference type="AlphaFoldDB" id="A0A9K3GMW3"/>
<feature type="region of interest" description="Disordered" evidence="1">
    <location>
        <begin position="207"/>
        <end position="299"/>
    </location>
</feature>
<feature type="region of interest" description="Disordered" evidence="1">
    <location>
        <begin position="51"/>
        <end position="186"/>
    </location>
</feature>
<feature type="non-terminal residue" evidence="2">
    <location>
        <position position="446"/>
    </location>
</feature>
<reference evidence="2 3" key="1">
    <citation type="journal article" date="2018" name="PLoS ONE">
        <title>The draft genome of Kipferlia bialata reveals reductive genome evolution in fornicate parasites.</title>
        <authorList>
            <person name="Tanifuji G."/>
            <person name="Takabayashi S."/>
            <person name="Kume K."/>
            <person name="Takagi M."/>
            <person name="Nakayama T."/>
            <person name="Kamikawa R."/>
            <person name="Inagaki Y."/>
            <person name="Hashimoto T."/>
        </authorList>
    </citation>
    <scope>NUCLEOTIDE SEQUENCE [LARGE SCALE GENOMIC DNA]</scope>
    <source>
        <strain evidence="2">NY0173</strain>
    </source>
</reference>
<feature type="compositionally biased region" description="Basic and acidic residues" evidence="1">
    <location>
        <begin position="69"/>
        <end position="80"/>
    </location>
</feature>
<evidence type="ECO:0000313" key="3">
    <source>
        <dbReference type="Proteomes" id="UP000265618"/>
    </source>
</evidence>